<name>A0A9N9TTC2_PHYSR</name>
<evidence type="ECO:0000256" key="4">
    <source>
        <dbReference type="RuleBase" id="RU003690"/>
    </source>
</evidence>
<protein>
    <recommendedName>
        <fullName evidence="7">Glycoside hydrolase family 1</fullName>
    </recommendedName>
</protein>
<keyword evidence="3" id="KW-0326">Glycosidase</keyword>
<gene>
    <name evidence="5" type="ORF">PHYEVI_LOCUS7768</name>
</gene>
<comment type="similarity">
    <text evidence="1 4">Belongs to the glycosyl hydrolase 1 family.</text>
</comment>
<accession>A0A9N9TTC2</accession>
<evidence type="ECO:0000256" key="1">
    <source>
        <dbReference type="ARBA" id="ARBA00010838"/>
    </source>
</evidence>
<dbReference type="GO" id="GO:0008422">
    <property type="term" value="F:beta-glucosidase activity"/>
    <property type="evidence" value="ECO:0007669"/>
    <property type="project" value="TreeGrafter"/>
</dbReference>
<dbReference type="GO" id="GO:0005975">
    <property type="term" value="P:carbohydrate metabolic process"/>
    <property type="evidence" value="ECO:0007669"/>
    <property type="project" value="InterPro"/>
</dbReference>
<evidence type="ECO:0000256" key="3">
    <source>
        <dbReference type="ARBA" id="ARBA00023295"/>
    </source>
</evidence>
<dbReference type="OrthoDB" id="65569at2759"/>
<evidence type="ECO:0008006" key="7">
    <source>
        <dbReference type="Google" id="ProtNLM"/>
    </source>
</evidence>
<sequence>MFFNPMFNGDWPDIVKDRVAERSKAEGLASSRLPAFTPEEIEFIKGTSDYIAINHYTSMMVANGVEGTYSKTDYNFDTRAVTSNHPDWDESFVGWALVPSGVRELLKHLKKAYGDAPVIFAETGLPDDGSSLEDDLRIQYFHGYFCNIL</sequence>
<keyword evidence="6" id="KW-1185">Reference proteome</keyword>
<proteinExistence type="inferred from homology"/>
<evidence type="ECO:0000313" key="6">
    <source>
        <dbReference type="Proteomes" id="UP001153712"/>
    </source>
</evidence>
<dbReference type="PANTHER" id="PTHR10353">
    <property type="entry name" value="GLYCOSYL HYDROLASE"/>
    <property type="match status" value="1"/>
</dbReference>
<dbReference type="SUPFAM" id="SSF51445">
    <property type="entry name" value="(Trans)glycosidases"/>
    <property type="match status" value="1"/>
</dbReference>
<dbReference type="PANTHER" id="PTHR10353:SF36">
    <property type="entry name" value="LP05116P"/>
    <property type="match status" value="1"/>
</dbReference>
<dbReference type="Pfam" id="PF00232">
    <property type="entry name" value="Glyco_hydro_1"/>
    <property type="match status" value="1"/>
</dbReference>
<dbReference type="AlphaFoldDB" id="A0A9N9TTC2"/>
<feature type="non-terminal residue" evidence="5">
    <location>
        <position position="149"/>
    </location>
</feature>
<reference evidence="5" key="1">
    <citation type="submission" date="2022-01" db="EMBL/GenBank/DDBJ databases">
        <authorList>
            <person name="King R."/>
        </authorList>
    </citation>
    <scope>NUCLEOTIDE SEQUENCE</scope>
</reference>
<dbReference type="EMBL" id="OU900097">
    <property type="protein sequence ID" value="CAG9861428.1"/>
    <property type="molecule type" value="Genomic_DNA"/>
</dbReference>
<evidence type="ECO:0000313" key="5">
    <source>
        <dbReference type="EMBL" id="CAG9861428.1"/>
    </source>
</evidence>
<dbReference type="Proteomes" id="UP001153712">
    <property type="component" value="Chromosome 4"/>
</dbReference>
<dbReference type="Gene3D" id="3.20.20.80">
    <property type="entry name" value="Glycosidases"/>
    <property type="match status" value="1"/>
</dbReference>
<dbReference type="InterPro" id="IPR017853">
    <property type="entry name" value="GH"/>
</dbReference>
<evidence type="ECO:0000256" key="2">
    <source>
        <dbReference type="ARBA" id="ARBA00022801"/>
    </source>
</evidence>
<dbReference type="InterPro" id="IPR001360">
    <property type="entry name" value="Glyco_hydro_1"/>
</dbReference>
<organism evidence="5 6">
    <name type="scientific">Phyllotreta striolata</name>
    <name type="common">Striped flea beetle</name>
    <name type="synonym">Crioceris striolata</name>
    <dbReference type="NCBI Taxonomy" id="444603"/>
    <lineage>
        <taxon>Eukaryota</taxon>
        <taxon>Metazoa</taxon>
        <taxon>Ecdysozoa</taxon>
        <taxon>Arthropoda</taxon>
        <taxon>Hexapoda</taxon>
        <taxon>Insecta</taxon>
        <taxon>Pterygota</taxon>
        <taxon>Neoptera</taxon>
        <taxon>Endopterygota</taxon>
        <taxon>Coleoptera</taxon>
        <taxon>Polyphaga</taxon>
        <taxon>Cucujiformia</taxon>
        <taxon>Chrysomeloidea</taxon>
        <taxon>Chrysomelidae</taxon>
        <taxon>Galerucinae</taxon>
        <taxon>Alticini</taxon>
        <taxon>Phyllotreta</taxon>
    </lineage>
</organism>
<keyword evidence="2" id="KW-0378">Hydrolase</keyword>